<keyword evidence="2" id="KW-1185">Reference proteome</keyword>
<dbReference type="Proteomes" id="UP000091857">
    <property type="component" value="Chromosome 4"/>
</dbReference>
<comment type="caution">
    <text evidence="1">The sequence shown here is derived from an EMBL/GenBank/DDBJ whole genome shotgun (WGS) entry which is preliminary data.</text>
</comment>
<organism evidence="1 2">
    <name type="scientific">Manihot esculenta</name>
    <name type="common">Cassava</name>
    <name type="synonym">Jatropha manihot</name>
    <dbReference type="NCBI Taxonomy" id="3983"/>
    <lineage>
        <taxon>Eukaryota</taxon>
        <taxon>Viridiplantae</taxon>
        <taxon>Streptophyta</taxon>
        <taxon>Embryophyta</taxon>
        <taxon>Tracheophyta</taxon>
        <taxon>Spermatophyta</taxon>
        <taxon>Magnoliopsida</taxon>
        <taxon>eudicotyledons</taxon>
        <taxon>Gunneridae</taxon>
        <taxon>Pentapetalae</taxon>
        <taxon>rosids</taxon>
        <taxon>fabids</taxon>
        <taxon>Malpighiales</taxon>
        <taxon>Euphorbiaceae</taxon>
        <taxon>Crotonoideae</taxon>
        <taxon>Manihoteae</taxon>
        <taxon>Manihot</taxon>
    </lineage>
</organism>
<reference evidence="2" key="1">
    <citation type="journal article" date="2016" name="Nat. Biotechnol.">
        <title>Sequencing wild and cultivated cassava and related species reveals extensive interspecific hybridization and genetic diversity.</title>
        <authorList>
            <person name="Bredeson J.V."/>
            <person name="Lyons J.B."/>
            <person name="Prochnik S.E."/>
            <person name="Wu G.A."/>
            <person name="Ha C.M."/>
            <person name="Edsinger-Gonzales E."/>
            <person name="Grimwood J."/>
            <person name="Schmutz J."/>
            <person name="Rabbi I.Y."/>
            <person name="Egesi C."/>
            <person name="Nauluvula P."/>
            <person name="Lebot V."/>
            <person name="Ndunguru J."/>
            <person name="Mkamilo G."/>
            <person name="Bart R.S."/>
            <person name="Setter T.L."/>
            <person name="Gleadow R.M."/>
            <person name="Kulakow P."/>
            <person name="Ferguson M.E."/>
            <person name="Rounsley S."/>
            <person name="Rokhsar D.S."/>
        </authorList>
    </citation>
    <scope>NUCLEOTIDE SEQUENCE [LARGE SCALE GENOMIC DNA]</scope>
    <source>
        <strain evidence="2">cv. AM560-2</strain>
    </source>
</reference>
<name>A0ACB7HTD7_MANES</name>
<evidence type="ECO:0000313" key="1">
    <source>
        <dbReference type="EMBL" id="KAG8655560.1"/>
    </source>
</evidence>
<accession>A0ACB7HTD7</accession>
<evidence type="ECO:0000313" key="2">
    <source>
        <dbReference type="Proteomes" id="UP000091857"/>
    </source>
</evidence>
<proteinExistence type="predicted"/>
<protein>
    <submittedName>
        <fullName evidence="1">Uncharacterized protein</fullName>
    </submittedName>
</protein>
<dbReference type="EMBL" id="CM004390">
    <property type="protein sequence ID" value="KAG8655560.1"/>
    <property type="molecule type" value="Genomic_DNA"/>
</dbReference>
<sequence>MYLRCFIGDKLKSWVEWLPWAEFCYNTSFHTTLKTFPFQVIYGCAPPRLLSYTLCSSRVEAVDQALLNREMMEHCEKGHRDVTFEPATWALLCLYPFHQLSVSKQQGNKFLPKYYGPFQILKRIDDVAYPLALPPISKVHDVFHASLLKHFKGSPPSTMPTSSTLHDGHVVSKPQQILKARINRGEWEILVHWSSLTIDDSTWEPLSHFHSTYPDFTLEEKLFVQEESDNNGKTTERRKALHI</sequence>
<gene>
    <name evidence="1" type="ORF">MANES_04G056666v8</name>
</gene>